<dbReference type="Proteomes" id="UP001432180">
    <property type="component" value="Chromosome"/>
</dbReference>
<reference evidence="2 3" key="1">
    <citation type="journal article" date="2023" name="Microorganisms">
        <title>Thiorhodovibrio frisius and Trv. litoralis spp. nov., Two Novel Members from a Clade of Fastidious Purple Sulfur Bacteria That Exhibit Unique Red-Shifted Light-Harvesting Capabilities.</title>
        <authorList>
            <person name="Methner A."/>
            <person name="Kuzyk S.B."/>
            <person name="Petersen J."/>
            <person name="Bauer S."/>
            <person name="Brinkmann H."/>
            <person name="Sichau K."/>
            <person name="Wanner G."/>
            <person name="Wolf J."/>
            <person name="Neumann-Schaal M."/>
            <person name="Henke P."/>
            <person name="Tank M."/>
            <person name="Sproer C."/>
            <person name="Bunk B."/>
            <person name="Overmann J."/>
        </authorList>
    </citation>
    <scope>NUCLEOTIDE SEQUENCE [LARGE SCALE GENOMIC DNA]</scope>
    <source>
        <strain evidence="2 3">DSM 6702</strain>
    </source>
</reference>
<dbReference type="CDD" id="cd00838">
    <property type="entry name" value="MPP_superfamily"/>
    <property type="match status" value="1"/>
</dbReference>
<dbReference type="Gene3D" id="3.60.21.10">
    <property type="match status" value="1"/>
</dbReference>
<dbReference type="InterPro" id="IPR029052">
    <property type="entry name" value="Metallo-depent_PP-like"/>
</dbReference>
<proteinExistence type="predicted"/>
<gene>
    <name evidence="2" type="ORF">Thiowin_02258</name>
</gene>
<evidence type="ECO:0000259" key="1">
    <source>
        <dbReference type="Pfam" id="PF00149"/>
    </source>
</evidence>
<evidence type="ECO:0000313" key="3">
    <source>
        <dbReference type="Proteomes" id="UP001432180"/>
    </source>
</evidence>
<feature type="domain" description="Calcineurin-like phosphoesterase" evidence="1">
    <location>
        <begin position="1"/>
        <end position="174"/>
    </location>
</feature>
<organism evidence="2 3">
    <name type="scientific">Thiorhodovibrio winogradskyi</name>
    <dbReference type="NCBI Taxonomy" id="77007"/>
    <lineage>
        <taxon>Bacteria</taxon>
        <taxon>Pseudomonadati</taxon>
        <taxon>Pseudomonadota</taxon>
        <taxon>Gammaproteobacteria</taxon>
        <taxon>Chromatiales</taxon>
        <taxon>Chromatiaceae</taxon>
        <taxon>Thiorhodovibrio</taxon>
    </lineage>
</organism>
<sequence>MKVAVFSDVQGNIQAFEQAVDIIDAWQPDLVATAGDLINRGPDNDLCLALFERRRHQNGWLAVRGNHEAWVSRWSRHGARTSIEQSMFGFTAWTCRQLGNLSATLDDWPDHLCFDAPSATAVKGSATGANRWVHIAHGTLAGNRDGVSARTSDESLRGKLPEELALYITGHTHKVHLRHIFGMDLVNVGSVGSPFDDDPRGSLGLFSFHHGGWHSEIRRFDYDRDQTTRRFEESGFLDQGGPLARIIFAEWQQARPLLAHWRHKYEASVMAGETDIEWSVDQFMRKQG</sequence>
<dbReference type="PANTHER" id="PTHR42850">
    <property type="entry name" value="METALLOPHOSPHOESTERASE"/>
    <property type="match status" value="1"/>
</dbReference>
<dbReference type="PANTHER" id="PTHR42850:SF2">
    <property type="entry name" value="BLL5683 PROTEIN"/>
    <property type="match status" value="1"/>
</dbReference>
<protein>
    <submittedName>
        <fullName evidence="2">Phosphodiesterase</fullName>
    </submittedName>
</protein>
<name>A0ABZ0SB10_9GAMM</name>
<dbReference type="RefSeq" id="WP_328987779.1">
    <property type="nucleotide sequence ID" value="NZ_CP121472.1"/>
</dbReference>
<dbReference type="Pfam" id="PF00149">
    <property type="entry name" value="Metallophos"/>
    <property type="match status" value="1"/>
</dbReference>
<evidence type="ECO:0000313" key="2">
    <source>
        <dbReference type="EMBL" id="WPL17262.1"/>
    </source>
</evidence>
<accession>A0ABZ0SB10</accession>
<dbReference type="InterPro" id="IPR004843">
    <property type="entry name" value="Calcineurin-like_PHP"/>
</dbReference>
<dbReference type="EMBL" id="CP121472">
    <property type="protein sequence ID" value="WPL17262.1"/>
    <property type="molecule type" value="Genomic_DNA"/>
</dbReference>
<dbReference type="PIRSF" id="PIRSF000883">
    <property type="entry name" value="Pesterase_MJ0912"/>
    <property type="match status" value="1"/>
</dbReference>
<dbReference type="InterPro" id="IPR050126">
    <property type="entry name" value="Ap4A_hydrolase"/>
</dbReference>
<keyword evidence="3" id="KW-1185">Reference proteome</keyword>
<dbReference type="SUPFAM" id="SSF56300">
    <property type="entry name" value="Metallo-dependent phosphatases"/>
    <property type="match status" value="1"/>
</dbReference>
<dbReference type="InterPro" id="IPR011152">
    <property type="entry name" value="Pesterase_MJ0912"/>
</dbReference>